<dbReference type="Gene3D" id="3.30.530.20">
    <property type="match status" value="1"/>
</dbReference>
<protein>
    <submittedName>
        <fullName evidence="3">SRPBCC family protein</fullName>
    </submittedName>
</protein>
<feature type="domain" description="Activator of Hsp90 ATPase homologue 1/2-like C-terminal" evidence="2">
    <location>
        <begin position="30"/>
        <end position="137"/>
    </location>
</feature>
<comment type="similarity">
    <text evidence="1">Belongs to the AHA1 family.</text>
</comment>
<accession>A0A9X1NJT7</accession>
<gene>
    <name evidence="3" type="ORF">LR394_29340</name>
</gene>
<evidence type="ECO:0000256" key="1">
    <source>
        <dbReference type="ARBA" id="ARBA00006817"/>
    </source>
</evidence>
<proteinExistence type="inferred from homology"/>
<name>A0A9X1NJT7_9ACTN</name>
<comment type="caution">
    <text evidence="3">The sequence shown here is derived from an EMBL/GenBank/DDBJ whole genome shotgun (WGS) entry which is preliminary data.</text>
</comment>
<dbReference type="InterPro" id="IPR013538">
    <property type="entry name" value="ASHA1/2-like_C"/>
</dbReference>
<dbReference type="InterPro" id="IPR023393">
    <property type="entry name" value="START-like_dom_sf"/>
</dbReference>
<dbReference type="EMBL" id="JAJOMB010000019">
    <property type="protein sequence ID" value="MCD5315016.1"/>
    <property type="molecule type" value="Genomic_DNA"/>
</dbReference>
<dbReference type="Proteomes" id="UP001138997">
    <property type="component" value="Unassembled WGS sequence"/>
</dbReference>
<dbReference type="AlphaFoldDB" id="A0A9X1NJT7"/>
<evidence type="ECO:0000313" key="3">
    <source>
        <dbReference type="EMBL" id="MCD5315016.1"/>
    </source>
</evidence>
<dbReference type="Pfam" id="PF08327">
    <property type="entry name" value="AHSA1"/>
    <property type="match status" value="1"/>
</dbReference>
<evidence type="ECO:0000313" key="4">
    <source>
        <dbReference type="Proteomes" id="UP001138997"/>
    </source>
</evidence>
<dbReference type="CDD" id="cd08899">
    <property type="entry name" value="SRPBCC_CalC_Aha1-like_6"/>
    <property type="match status" value="1"/>
</dbReference>
<dbReference type="SUPFAM" id="SSF55961">
    <property type="entry name" value="Bet v1-like"/>
    <property type="match status" value="1"/>
</dbReference>
<evidence type="ECO:0000259" key="2">
    <source>
        <dbReference type="Pfam" id="PF08327"/>
    </source>
</evidence>
<organism evidence="3 4">
    <name type="scientific">Kineosporia babensis</name>
    <dbReference type="NCBI Taxonomy" id="499548"/>
    <lineage>
        <taxon>Bacteria</taxon>
        <taxon>Bacillati</taxon>
        <taxon>Actinomycetota</taxon>
        <taxon>Actinomycetes</taxon>
        <taxon>Kineosporiales</taxon>
        <taxon>Kineosporiaceae</taxon>
        <taxon>Kineosporia</taxon>
    </lineage>
</organism>
<sequence length="207" mass="23118">MNIAEQINAVARRITSSGGHYTLVLEQAYDTPPDDLWNACTDPERLPRWFEPITGDLREGGRYKLESSGTEGTVERCRPPSQLDITWEYEGDVSWVRVRIAAVGEGSRLTLEHSAPEDEYWRTYGPCSGGFGWDESFLALRLLLEGDERAAPEALQKMLATPEGSSFMDASLASWSSAYVEWGAGVEEAREAARRAGDFYRNLMDQA</sequence>
<keyword evidence="4" id="KW-1185">Reference proteome</keyword>
<reference evidence="3" key="1">
    <citation type="submission" date="2021-11" db="EMBL/GenBank/DDBJ databases">
        <title>Streptomyces corallinus and Kineosporia corallina sp. nov., two new coral-derived marine actinobacteria.</title>
        <authorList>
            <person name="Buangrab K."/>
            <person name="Sutthacheep M."/>
            <person name="Yeemin T."/>
            <person name="Harunari E."/>
            <person name="Igarashi Y."/>
            <person name="Sripreechasak P."/>
            <person name="Kanchanasin P."/>
            <person name="Tanasupawat S."/>
            <person name="Phongsopitanun W."/>
        </authorList>
    </citation>
    <scope>NUCLEOTIDE SEQUENCE</scope>
    <source>
        <strain evidence="3">JCM 31032</strain>
    </source>
</reference>
<dbReference type="RefSeq" id="WP_231447822.1">
    <property type="nucleotide sequence ID" value="NZ_JAJOMB010000019.1"/>
</dbReference>